<dbReference type="PROSITE" id="PS00455">
    <property type="entry name" value="AMP_BINDING"/>
    <property type="match status" value="1"/>
</dbReference>
<dbReference type="Proteomes" id="UP000032452">
    <property type="component" value="Unassembled WGS sequence"/>
</dbReference>
<name>A0A0D8ZMR6_9CYAN</name>
<dbReference type="AlphaFoldDB" id="A0A0D8ZMR6"/>
<dbReference type="Pfam" id="PF23562">
    <property type="entry name" value="AMP-binding_C_3"/>
    <property type="match status" value="1"/>
</dbReference>
<reference evidence="2 3" key="1">
    <citation type="submission" date="2015-02" db="EMBL/GenBank/DDBJ databases">
        <title>Draft genome of a novel marine cyanobacterium (Chroococcales) isolated from South Atlantic Ocean.</title>
        <authorList>
            <person name="Rigonato J."/>
            <person name="Alvarenga D.O."/>
            <person name="Branco L.H."/>
            <person name="Varani A.M."/>
            <person name="Brandini F.P."/>
            <person name="Fiore M.F."/>
        </authorList>
    </citation>
    <scope>NUCLEOTIDE SEQUENCE [LARGE SCALE GENOMIC DNA]</scope>
    <source>
        <strain evidence="2 3">CENA595</strain>
    </source>
</reference>
<comment type="caution">
    <text evidence="2">The sequence shown here is derived from an EMBL/GenBank/DDBJ whole genome shotgun (WGS) entry which is preliminary data.</text>
</comment>
<protein>
    <submittedName>
        <fullName evidence="2">Long-chain fatty acid--CoA ligase</fullName>
    </submittedName>
</protein>
<dbReference type="PANTHER" id="PTHR43813:SF1">
    <property type="entry name" value="ACYL-ACTIVATING ENZYME 16, CHLOROPLASTIC-RELATED"/>
    <property type="match status" value="1"/>
</dbReference>
<dbReference type="InterPro" id="IPR042099">
    <property type="entry name" value="ANL_N_sf"/>
</dbReference>
<dbReference type="STRING" id="1618023.UH38_20635"/>
<accession>A0A0D8ZMR6</accession>
<dbReference type="PATRIC" id="fig|1618023.3.peg.2184"/>
<dbReference type="GO" id="GO:0008922">
    <property type="term" value="F:long-chain fatty acid [acyl-carrier-protein] ligase activity"/>
    <property type="evidence" value="ECO:0007669"/>
    <property type="project" value="TreeGrafter"/>
</dbReference>
<dbReference type="PANTHER" id="PTHR43813">
    <property type="entry name" value="ACYL-ACTIVATING ENZYME 16, CHLOROPLASTIC-RELATED"/>
    <property type="match status" value="1"/>
</dbReference>
<keyword evidence="2" id="KW-0436">Ligase</keyword>
<gene>
    <name evidence="2" type="ORF">UH38_20635</name>
</gene>
<keyword evidence="3" id="KW-1185">Reference proteome</keyword>
<dbReference type="InterPro" id="IPR000873">
    <property type="entry name" value="AMP-dep_synth/lig_dom"/>
</dbReference>
<evidence type="ECO:0000313" key="2">
    <source>
        <dbReference type="EMBL" id="KJH70045.1"/>
    </source>
</evidence>
<dbReference type="SUPFAM" id="SSF56801">
    <property type="entry name" value="Acetyl-CoA synthetase-like"/>
    <property type="match status" value="1"/>
</dbReference>
<evidence type="ECO:0000259" key="1">
    <source>
        <dbReference type="Pfam" id="PF00501"/>
    </source>
</evidence>
<dbReference type="InterPro" id="IPR020845">
    <property type="entry name" value="AMP-binding_CS"/>
</dbReference>
<dbReference type="InterPro" id="IPR052987">
    <property type="entry name" value="Chloroplast_AMP-bd_Enzymes"/>
</dbReference>
<dbReference type="GO" id="GO:0030497">
    <property type="term" value="P:fatty acid elongation"/>
    <property type="evidence" value="ECO:0007669"/>
    <property type="project" value="TreeGrafter"/>
</dbReference>
<sequence>MQVELTQKVVAQKSEYDSTLFTVWQHLTRDYGDRVALRDPHSQPIVELTYAQVFEQALNFAGGLQSLGVAPGDRVAIIAENSPHWLIADLGTLFASLVNVPRSAIAPLQELEYILRHSGSTVAILQDLKTWKQLQYILSELGIFRVILLSDEVQKGCFGFNDLLTLGRGQSTMRGLQRSQLATIMYTSGTTGNPKGVMLTHGNLMHQIENLDVAVQPNSGERVLSILPTWHCYERACEYFLLSRGCMIVYSDRRHLKQDLQAERPHYFIAVPRIWELFYDAIGQQIQNKSRTARSLVKVFLRLSELYITQRRITTHQSSERVENEFKNKKISKWQHRILSILHRLGDALVYRKIRQAIAPQLKCAITGGATLPAYLDNFYEILGIEILNGYGLTETAPVLAARRINRNVRGTVGPALPGTELKIVHPETGLPLPSGETGLVMARGPQVTIGYYENPEATAQVLCADGWFNTGDLGWLTPDGDLAIAGRAKDTIVLSNGENVEPEPLENCYKQSVYINQIVLIGQDRKRLTALILPNLDEIAAWATTQKLSSVPETELLHYPQVRQLMKAQLKQYSNPRSLHAVSDFRFVPEPFSPDNGLTTQTLKIRRAKVEQHYAYLIDEMYD</sequence>
<evidence type="ECO:0000313" key="3">
    <source>
        <dbReference type="Proteomes" id="UP000032452"/>
    </source>
</evidence>
<feature type="domain" description="AMP-dependent synthetase/ligase" evidence="1">
    <location>
        <begin position="29"/>
        <end position="453"/>
    </location>
</feature>
<proteinExistence type="predicted"/>
<dbReference type="Gene3D" id="3.40.50.12780">
    <property type="entry name" value="N-terminal domain of ligase-like"/>
    <property type="match status" value="1"/>
</dbReference>
<organism evidence="2 3">
    <name type="scientific">Aliterella atlantica CENA595</name>
    <dbReference type="NCBI Taxonomy" id="1618023"/>
    <lineage>
        <taxon>Bacteria</taxon>
        <taxon>Bacillati</taxon>
        <taxon>Cyanobacteriota</taxon>
        <taxon>Cyanophyceae</taxon>
        <taxon>Chroococcidiopsidales</taxon>
        <taxon>Aliterellaceae</taxon>
        <taxon>Aliterella</taxon>
    </lineage>
</organism>
<dbReference type="OrthoDB" id="9778383at2"/>
<dbReference type="Pfam" id="PF00501">
    <property type="entry name" value="AMP-binding"/>
    <property type="match status" value="1"/>
</dbReference>
<dbReference type="EMBL" id="JYON01000029">
    <property type="protein sequence ID" value="KJH70045.1"/>
    <property type="molecule type" value="Genomic_DNA"/>
</dbReference>